<dbReference type="EMBL" id="JBBKAK010000001">
    <property type="protein sequence ID" value="MEJ8667514.1"/>
    <property type="molecule type" value="Genomic_DNA"/>
</dbReference>
<keyword evidence="3" id="KW-1185">Reference proteome</keyword>
<comment type="caution">
    <text evidence="2">The sequence shown here is derived from an EMBL/GenBank/DDBJ whole genome shotgun (WGS) entry which is preliminary data.</text>
</comment>
<feature type="region of interest" description="Disordered" evidence="1">
    <location>
        <begin position="34"/>
        <end position="71"/>
    </location>
</feature>
<dbReference type="Proteomes" id="UP001376459">
    <property type="component" value="Unassembled WGS sequence"/>
</dbReference>
<protein>
    <submittedName>
        <fullName evidence="2">Uncharacterized protein</fullName>
    </submittedName>
</protein>
<organism evidence="2 3">
    <name type="scientific">Streptomyces machairae</name>
    <dbReference type="NCBI Taxonomy" id="3134109"/>
    <lineage>
        <taxon>Bacteria</taxon>
        <taxon>Bacillati</taxon>
        <taxon>Actinomycetota</taxon>
        <taxon>Actinomycetes</taxon>
        <taxon>Kitasatosporales</taxon>
        <taxon>Streptomycetaceae</taxon>
        <taxon>Streptomyces</taxon>
    </lineage>
</organism>
<gene>
    <name evidence="2" type="ORF">WKI71_00045</name>
</gene>
<name>A0ABU8UF29_9ACTN</name>
<sequence>MTREEFTAAIDAGLEEDPVYIDQMVRVAQVVAEAADRDGRRDARPKRAGPDLQGVRRRRGLQRGDLPAPRP</sequence>
<evidence type="ECO:0000256" key="1">
    <source>
        <dbReference type="SAM" id="MobiDB-lite"/>
    </source>
</evidence>
<accession>A0ABU8UF29</accession>
<evidence type="ECO:0000313" key="2">
    <source>
        <dbReference type="EMBL" id="MEJ8667514.1"/>
    </source>
</evidence>
<reference evidence="2 3" key="1">
    <citation type="submission" date="2024-03" db="EMBL/GenBank/DDBJ databases">
        <title>Novel Streptomyces species of biotechnological and ecological value are a feature of Machair soil.</title>
        <authorList>
            <person name="Prole J.R."/>
            <person name="Goodfellow M."/>
            <person name="Allenby N."/>
            <person name="Ward A.C."/>
        </authorList>
    </citation>
    <scope>NUCLEOTIDE SEQUENCE [LARGE SCALE GENOMIC DNA]</scope>
    <source>
        <strain evidence="2 3">MS1.AVA.1</strain>
    </source>
</reference>
<proteinExistence type="predicted"/>
<evidence type="ECO:0000313" key="3">
    <source>
        <dbReference type="Proteomes" id="UP001376459"/>
    </source>
</evidence>